<evidence type="ECO:0000313" key="2">
    <source>
        <dbReference type="Proteomes" id="UP000026915"/>
    </source>
</evidence>
<dbReference type="Proteomes" id="UP000026915">
    <property type="component" value="Chromosome 6"/>
</dbReference>
<gene>
    <name evidence="1" type="ORF">TCM_030352</name>
</gene>
<sequence>MHGPISFLASSPVTTIPYGWSKVAHHGSWSNNQQLPFYANLFALTRTFPFFHCFSFSSGKKQKGMFVIQSTFITLQLHTLSYEI</sequence>
<name>A0A061GP26_THECC</name>
<keyword evidence="2" id="KW-1185">Reference proteome</keyword>
<dbReference type="InParanoid" id="A0A061GP26"/>
<dbReference type="EMBL" id="CM001884">
    <property type="protein sequence ID" value="EOY28874.1"/>
    <property type="molecule type" value="Genomic_DNA"/>
</dbReference>
<proteinExistence type="predicted"/>
<dbReference type="AlphaFoldDB" id="A0A061GP26"/>
<organism evidence="1 2">
    <name type="scientific">Theobroma cacao</name>
    <name type="common">Cacao</name>
    <name type="synonym">Cocoa</name>
    <dbReference type="NCBI Taxonomy" id="3641"/>
    <lineage>
        <taxon>Eukaryota</taxon>
        <taxon>Viridiplantae</taxon>
        <taxon>Streptophyta</taxon>
        <taxon>Embryophyta</taxon>
        <taxon>Tracheophyta</taxon>
        <taxon>Spermatophyta</taxon>
        <taxon>Magnoliopsida</taxon>
        <taxon>eudicotyledons</taxon>
        <taxon>Gunneridae</taxon>
        <taxon>Pentapetalae</taxon>
        <taxon>rosids</taxon>
        <taxon>malvids</taxon>
        <taxon>Malvales</taxon>
        <taxon>Malvaceae</taxon>
        <taxon>Byttnerioideae</taxon>
        <taxon>Theobroma</taxon>
    </lineage>
</organism>
<evidence type="ECO:0000313" key="1">
    <source>
        <dbReference type="EMBL" id="EOY28874.1"/>
    </source>
</evidence>
<accession>A0A061GP26</accession>
<protein>
    <submittedName>
        <fullName evidence="1">Uncharacterized protein</fullName>
    </submittedName>
</protein>
<dbReference type="HOGENOM" id="CLU_2532022_0_0_1"/>
<dbReference type="Gramene" id="EOY28874">
    <property type="protein sequence ID" value="EOY28874"/>
    <property type="gene ID" value="TCM_030352"/>
</dbReference>
<reference evidence="1 2" key="1">
    <citation type="journal article" date="2013" name="Genome Biol.">
        <title>The genome sequence of the most widely cultivated cacao type and its use to identify candidate genes regulating pod color.</title>
        <authorList>
            <person name="Motamayor J.C."/>
            <person name="Mockaitis K."/>
            <person name="Schmutz J."/>
            <person name="Haiminen N."/>
            <person name="Iii D.L."/>
            <person name="Cornejo O."/>
            <person name="Findley S.D."/>
            <person name="Zheng P."/>
            <person name="Utro F."/>
            <person name="Royaert S."/>
            <person name="Saski C."/>
            <person name="Jenkins J."/>
            <person name="Podicheti R."/>
            <person name="Zhao M."/>
            <person name="Scheffler B.E."/>
            <person name="Stack J.C."/>
            <person name="Feltus F.A."/>
            <person name="Mustiga G.M."/>
            <person name="Amores F."/>
            <person name="Phillips W."/>
            <person name="Marelli J.P."/>
            <person name="May G.D."/>
            <person name="Shapiro H."/>
            <person name="Ma J."/>
            <person name="Bustamante C.D."/>
            <person name="Schnell R.J."/>
            <person name="Main D."/>
            <person name="Gilbert D."/>
            <person name="Parida L."/>
            <person name="Kuhn D.N."/>
        </authorList>
    </citation>
    <scope>NUCLEOTIDE SEQUENCE [LARGE SCALE GENOMIC DNA]</scope>
    <source>
        <strain evidence="2">cv. Matina 1-6</strain>
    </source>
</reference>